<keyword evidence="2" id="KW-1185">Reference proteome</keyword>
<evidence type="ECO:0000313" key="2">
    <source>
        <dbReference type="Proteomes" id="UP000515156"/>
    </source>
</evidence>
<gene>
    <name evidence="3" type="primary">LOC115463310</name>
</gene>
<protein>
    <submittedName>
        <fullName evidence="3">Uncharacterized protein LOC115463310 isoform X1</fullName>
    </submittedName>
</protein>
<reference evidence="3" key="1">
    <citation type="submission" date="2025-08" db="UniProtKB">
        <authorList>
            <consortium name="RefSeq"/>
        </authorList>
    </citation>
    <scope>IDENTIFICATION</scope>
</reference>
<dbReference type="InterPro" id="IPR032675">
    <property type="entry name" value="LRR_dom_sf"/>
</dbReference>
<feature type="domain" description="F-box" evidence="1">
    <location>
        <begin position="336"/>
        <end position="382"/>
    </location>
</feature>
<dbReference type="RefSeq" id="XP_030049558.1">
    <property type="nucleotide sequence ID" value="XM_030193698.1"/>
</dbReference>
<organism evidence="2 3">
    <name type="scientific">Microcaecilia unicolor</name>
    <dbReference type="NCBI Taxonomy" id="1415580"/>
    <lineage>
        <taxon>Eukaryota</taxon>
        <taxon>Metazoa</taxon>
        <taxon>Chordata</taxon>
        <taxon>Craniata</taxon>
        <taxon>Vertebrata</taxon>
        <taxon>Euteleostomi</taxon>
        <taxon>Amphibia</taxon>
        <taxon>Gymnophiona</taxon>
        <taxon>Siphonopidae</taxon>
        <taxon>Microcaecilia</taxon>
    </lineage>
</organism>
<dbReference type="InterPro" id="IPR001810">
    <property type="entry name" value="F-box_dom"/>
</dbReference>
<dbReference type="GO" id="GO:0019005">
    <property type="term" value="C:SCF ubiquitin ligase complex"/>
    <property type="evidence" value="ECO:0007669"/>
    <property type="project" value="TreeGrafter"/>
</dbReference>
<dbReference type="InParanoid" id="A0A6P7XAN8"/>
<accession>A0A6P7XAN8</accession>
<dbReference type="Proteomes" id="UP000515156">
    <property type="component" value="Chromosome 2"/>
</dbReference>
<name>A0A6P7XAN8_9AMPH</name>
<dbReference type="Gene3D" id="3.80.10.10">
    <property type="entry name" value="Ribonuclease Inhibitor"/>
    <property type="match status" value="1"/>
</dbReference>
<sequence length="485" mass="55304">MMPLKDMLLKVCPKCTSENSLDSNWCIECGCVLIGILPQPANIEHTSKMIQNSLTDDYIVSNAITESSKKSMKILNEIPKLETNASDHKENPEINSGCDASALERYFHLNQLNVSRDKSQASDNQALHYKELISFSKENSFSKKPDKLFSHDWMSDQDVTQESSICDYRVDEIELFGNKNTDVEQEITHLKSQGIVGERSLGKTDFLELFLDDLKKSSETKITRQKAPIGTATRTAQNTQDRNPTKTKHIKPKVTAFKRHWETSSLAWSSYTHGEVKPRSQCLQRPCSAEMGKKTAKEIYQNSNSAGTTSKQLYRSTYQDPEDTLNEDIQGDSGSLPMWLFLPEELWISIFSFLSHKELSQVAQVCHQFRQLASDETLWRKVQISNCRSLNDEWLISTGFRHPQSFTLYRCHDEAKHITDEGLTQFFHHCKDYLKELNITNCSGPGLKGDTILLHASTFCIHLTSVDISWTVQQMLESLLFVKLL</sequence>
<dbReference type="Pfam" id="PF12937">
    <property type="entry name" value="F-box-like"/>
    <property type="match status" value="1"/>
</dbReference>
<dbReference type="OrthoDB" id="10257471at2759"/>
<dbReference type="AlphaFoldDB" id="A0A6P7XAN8"/>
<dbReference type="PROSITE" id="PS50181">
    <property type="entry name" value="FBOX"/>
    <property type="match status" value="1"/>
</dbReference>
<evidence type="ECO:0000313" key="3">
    <source>
        <dbReference type="RefSeq" id="XP_030049558.1"/>
    </source>
</evidence>
<dbReference type="SUPFAM" id="SSF81383">
    <property type="entry name" value="F-box domain"/>
    <property type="match status" value="1"/>
</dbReference>
<dbReference type="PANTHER" id="PTHR46731:SF1">
    <property type="entry name" value="F-BOX ONLY PROTEIN 15"/>
    <property type="match status" value="1"/>
</dbReference>
<dbReference type="GeneID" id="115463310"/>
<dbReference type="KEGG" id="muo:115463310"/>
<dbReference type="PANTHER" id="PTHR46731">
    <property type="entry name" value="F-BOX ONLY PROTEIN 15"/>
    <property type="match status" value="1"/>
</dbReference>
<proteinExistence type="predicted"/>
<dbReference type="CDD" id="cd22139">
    <property type="entry name" value="F-box_unchar"/>
    <property type="match status" value="1"/>
</dbReference>
<dbReference type="SMART" id="SM00256">
    <property type="entry name" value="FBOX"/>
    <property type="match status" value="1"/>
</dbReference>
<evidence type="ECO:0000259" key="1">
    <source>
        <dbReference type="PROSITE" id="PS50181"/>
    </source>
</evidence>
<dbReference type="InterPro" id="IPR036047">
    <property type="entry name" value="F-box-like_dom_sf"/>
</dbReference>